<proteinExistence type="predicted"/>
<sequence length="104" mass="12012">MNQKNKWIVAISNTYDYSITLLHLTATVEEAKRYLLNSIEKEKEMSYEMCTRSTENIDEISVNLHHISKSITELSAHACFETYSVEYSAQTVDMIQDVTDIDLI</sequence>
<dbReference type="AlphaFoldDB" id="A0A173TN31"/>
<organism evidence="1 2">
    <name type="scientific">Anaerostipes hadrus</name>
    <dbReference type="NCBI Taxonomy" id="649756"/>
    <lineage>
        <taxon>Bacteria</taxon>
        <taxon>Bacillati</taxon>
        <taxon>Bacillota</taxon>
        <taxon>Clostridia</taxon>
        <taxon>Lachnospirales</taxon>
        <taxon>Lachnospiraceae</taxon>
        <taxon>Anaerostipes</taxon>
    </lineage>
</organism>
<evidence type="ECO:0000313" key="1">
    <source>
        <dbReference type="EMBL" id="CUN03810.1"/>
    </source>
</evidence>
<accession>A0A173TN31</accession>
<name>A0A173TN31_ANAHA</name>
<gene>
    <name evidence="1" type="ORF">ERS852425_02212</name>
</gene>
<evidence type="ECO:0000313" key="2">
    <source>
        <dbReference type="Proteomes" id="UP000095598"/>
    </source>
</evidence>
<protein>
    <submittedName>
        <fullName evidence="1">Uncharacterized protein</fullName>
    </submittedName>
</protein>
<dbReference type="Proteomes" id="UP000095598">
    <property type="component" value="Unassembled WGS sequence"/>
</dbReference>
<reference evidence="1 2" key="1">
    <citation type="submission" date="2015-09" db="EMBL/GenBank/DDBJ databases">
        <authorList>
            <consortium name="Pathogen Informatics"/>
        </authorList>
    </citation>
    <scope>NUCLEOTIDE SEQUENCE [LARGE SCALE GENOMIC DNA]</scope>
    <source>
        <strain evidence="1 2">2789STDY5608868</strain>
    </source>
</reference>
<dbReference type="RefSeq" id="WP_044920735.1">
    <property type="nucleotide sequence ID" value="NZ_CYXT01000017.1"/>
</dbReference>
<dbReference type="EMBL" id="CYXT01000017">
    <property type="protein sequence ID" value="CUN03810.1"/>
    <property type="molecule type" value="Genomic_DNA"/>
</dbReference>